<dbReference type="OrthoDB" id="5422293at2759"/>
<dbReference type="RefSeq" id="XP_004444740.1">
    <property type="nucleotide sequence ID" value="XM_004444683.1"/>
</dbReference>
<evidence type="ECO:0000313" key="2">
    <source>
        <dbReference type="Proteomes" id="UP000001261"/>
    </source>
</evidence>
<dbReference type="OMA" id="AWELHRI"/>
<dbReference type="InParanoid" id="A0A0D8JYE7"/>
<name>A0A0D8JYE7_COCIM</name>
<dbReference type="EMBL" id="GG704915">
    <property type="protein sequence ID" value="KJF61278.1"/>
    <property type="molecule type" value="Genomic_DNA"/>
</dbReference>
<dbReference type="KEGG" id="cim:CIMG_12535"/>
<proteinExistence type="predicted"/>
<sequence>MAPRPQRQRPKISWWTRMKWRLRSMESPLVLRGTVKRLRLHRWPYLALLRLCLPTTSLSWSYAVPEPLPPLSLVNDPPLCWKRRCEGDIKNLQAIPIWRSRDTPLRSLYRLYEAVMGGDEMLPVVGYETEYFFYQGRRAWELHRIPDPCDPDPIRYAILACIVESLLHAINWRLSIGLRRNGKHIPPTNYDGVNNPYAPYDPVSLPAWTQRVPPVDKQYIAKVMPERMIDPRGRLVLHTDAESDIFEKRNIVASEHKFWTI</sequence>
<dbReference type="AlphaFoldDB" id="A0A0D8JYE7"/>
<dbReference type="Proteomes" id="UP000001261">
    <property type="component" value="Unassembled WGS sequence"/>
</dbReference>
<dbReference type="GeneID" id="24164175"/>
<protein>
    <submittedName>
        <fullName evidence="1">Uncharacterized protein</fullName>
    </submittedName>
</protein>
<gene>
    <name evidence="1" type="ORF">CIMG_12535</name>
</gene>
<reference evidence="2" key="2">
    <citation type="journal article" date="2010" name="Genome Res.">
        <title>Population genomic sequencing of Coccidioides fungi reveals recent hybridization and transposon control.</title>
        <authorList>
            <person name="Neafsey D.E."/>
            <person name="Barker B.M."/>
            <person name="Sharpton T.J."/>
            <person name="Stajich J.E."/>
            <person name="Park D.J."/>
            <person name="Whiston E."/>
            <person name="Hung C.-Y."/>
            <person name="McMahan C."/>
            <person name="White J."/>
            <person name="Sykes S."/>
            <person name="Heiman D."/>
            <person name="Young S."/>
            <person name="Zeng Q."/>
            <person name="Abouelleil A."/>
            <person name="Aftuck L."/>
            <person name="Bessette D."/>
            <person name="Brown A."/>
            <person name="FitzGerald M."/>
            <person name="Lui A."/>
            <person name="Macdonald J.P."/>
            <person name="Priest M."/>
            <person name="Orbach M.J."/>
            <person name="Galgiani J.N."/>
            <person name="Kirkland T.N."/>
            <person name="Cole G.T."/>
            <person name="Birren B.W."/>
            <person name="Henn M.R."/>
            <person name="Taylor J.W."/>
            <person name="Rounsley S.D."/>
        </authorList>
    </citation>
    <scope>GENOME REANNOTATION</scope>
    <source>
        <strain evidence="2">RS</strain>
    </source>
</reference>
<reference evidence="2" key="1">
    <citation type="journal article" date="2009" name="Genome Res.">
        <title>Comparative genomic analyses of the human fungal pathogens Coccidioides and their relatives.</title>
        <authorList>
            <person name="Sharpton T.J."/>
            <person name="Stajich J.E."/>
            <person name="Rounsley S.D."/>
            <person name="Gardner M.J."/>
            <person name="Wortman J.R."/>
            <person name="Jordar V.S."/>
            <person name="Maiti R."/>
            <person name="Kodira C.D."/>
            <person name="Neafsey D.E."/>
            <person name="Zeng Q."/>
            <person name="Hung C.-Y."/>
            <person name="McMahan C."/>
            <person name="Muszewska A."/>
            <person name="Grynberg M."/>
            <person name="Mandel M.A."/>
            <person name="Kellner E.M."/>
            <person name="Barker B.M."/>
            <person name="Galgiani J.N."/>
            <person name="Orbach M.J."/>
            <person name="Kirkland T.N."/>
            <person name="Cole G.T."/>
            <person name="Henn M.R."/>
            <person name="Birren B.W."/>
            <person name="Taylor J.W."/>
        </authorList>
    </citation>
    <scope>NUCLEOTIDE SEQUENCE [LARGE SCALE GENOMIC DNA]</scope>
    <source>
        <strain evidence="2">RS</strain>
    </source>
</reference>
<keyword evidence="2" id="KW-1185">Reference proteome</keyword>
<accession>A0A0D8JYE7</accession>
<dbReference type="VEuPathDB" id="FungiDB:CIMG_12535"/>
<evidence type="ECO:0000313" key="1">
    <source>
        <dbReference type="EMBL" id="KJF61278.1"/>
    </source>
</evidence>
<organism evidence="1 2">
    <name type="scientific">Coccidioides immitis (strain RS)</name>
    <name type="common">Valley fever fungus</name>
    <dbReference type="NCBI Taxonomy" id="246410"/>
    <lineage>
        <taxon>Eukaryota</taxon>
        <taxon>Fungi</taxon>
        <taxon>Dikarya</taxon>
        <taxon>Ascomycota</taxon>
        <taxon>Pezizomycotina</taxon>
        <taxon>Eurotiomycetes</taxon>
        <taxon>Eurotiomycetidae</taxon>
        <taxon>Onygenales</taxon>
        <taxon>Onygenaceae</taxon>
        <taxon>Coccidioides</taxon>
    </lineage>
</organism>